<keyword evidence="16" id="KW-1185">Reference proteome</keyword>
<feature type="transmembrane region" description="Helical" evidence="14">
    <location>
        <begin position="400"/>
        <end position="416"/>
    </location>
</feature>
<comment type="similarity">
    <text evidence="3 14">Belongs to the ALG10 glucosyltransferase family.</text>
</comment>
<keyword evidence="7 15" id="KW-0808">Transferase</keyword>
<evidence type="ECO:0000256" key="13">
    <source>
        <dbReference type="ARBA" id="ARBA00048064"/>
    </source>
</evidence>
<organism evidence="15 16">
    <name type="scientific">Cryptotermes secundus</name>
    <dbReference type="NCBI Taxonomy" id="105785"/>
    <lineage>
        <taxon>Eukaryota</taxon>
        <taxon>Metazoa</taxon>
        <taxon>Ecdysozoa</taxon>
        <taxon>Arthropoda</taxon>
        <taxon>Hexapoda</taxon>
        <taxon>Insecta</taxon>
        <taxon>Pterygota</taxon>
        <taxon>Neoptera</taxon>
        <taxon>Polyneoptera</taxon>
        <taxon>Dictyoptera</taxon>
        <taxon>Blattodea</taxon>
        <taxon>Blattoidea</taxon>
        <taxon>Termitoidae</taxon>
        <taxon>Kalotermitidae</taxon>
        <taxon>Cryptotermitinae</taxon>
        <taxon>Cryptotermes</taxon>
    </lineage>
</organism>
<feature type="transmembrane region" description="Helical" evidence="14">
    <location>
        <begin position="295"/>
        <end position="316"/>
    </location>
</feature>
<comment type="caution">
    <text evidence="14">Lacks conserved residue(s) required for the propagation of feature annotation.</text>
</comment>
<evidence type="ECO:0000256" key="9">
    <source>
        <dbReference type="ARBA" id="ARBA00022824"/>
    </source>
</evidence>
<feature type="transmembrane region" description="Helical" evidence="14">
    <location>
        <begin position="17"/>
        <end position="37"/>
    </location>
</feature>
<gene>
    <name evidence="15" type="primary">ALG10B</name>
    <name evidence="15" type="ORF">B7P43_G11117</name>
</gene>
<comment type="pathway">
    <text evidence="2">Protein modification; protein glycosylation.</text>
</comment>
<evidence type="ECO:0000256" key="10">
    <source>
        <dbReference type="ARBA" id="ARBA00022989"/>
    </source>
</evidence>
<comment type="catalytic activity">
    <reaction evidence="13">
        <text>an alpha-D-Glc-(1-&gt;3)-alpha-D-Glc-(1-&gt;3)-alpha-D-Man-(1-&gt;2)-alpha-D-Man-(1-&gt;2)-alpha-D-Man-(1-&gt;3)-[alpha-D-Man-(1-&gt;2)-alpha-D-Man-(1-&gt;3)-[alpha-D-Man-(1-&gt;2)-alpha-D-Man-(1-&gt;6)]-alpha-D-Man-(1-&gt;6)]-beta-D-Man-(1-&gt;4)-beta-D-GlcNAc-(1-&gt;4)-alpha-D-GlcNAc-diphospho-di-trans,poly-cis-dolichol + a di-trans,poly-cis-dolichyl beta-D-glucosyl phosphate = a alpha-D-Glc-(1-&gt;2)-alpha-D-Glc-(1-&gt;3)-alpha-D-Glc-(1-&gt;3)-alpha-D-Man-(1-&gt;2)-alpha-D-Man-(1-&gt;2)-alpha-D-Man-(1-&gt;3)-[alpha-D-Man-(1-&gt;2)-alpha-D-Man-(1-&gt;3)-[alpha-D-Man-(1-&gt;2)-alpha-D-Man-(1-&gt;6)]-alpha-D-Man-(1-&gt;6)]-beta-D-Man-(1-&gt;4)-beta-D-GlcNAc-(1-&gt;4)-alpha-D-GlcNAc-diphospho-di-trans,poly-cis-dolichol + a di-trans,poly-cis-dolichyl phosphate + H(+)</text>
        <dbReference type="Rhea" id="RHEA:29543"/>
        <dbReference type="Rhea" id="RHEA-COMP:19498"/>
        <dbReference type="Rhea" id="RHEA-COMP:19502"/>
        <dbReference type="Rhea" id="RHEA-COMP:19512"/>
        <dbReference type="Rhea" id="RHEA-COMP:19522"/>
        <dbReference type="ChEBI" id="CHEBI:15378"/>
        <dbReference type="ChEBI" id="CHEBI:57525"/>
        <dbReference type="ChEBI" id="CHEBI:57683"/>
        <dbReference type="ChEBI" id="CHEBI:132522"/>
        <dbReference type="ChEBI" id="CHEBI:132523"/>
        <dbReference type="EC" id="2.4.1.256"/>
    </reaction>
    <physiologicalReaction direction="left-to-right" evidence="13">
        <dbReference type="Rhea" id="RHEA:29544"/>
    </physiologicalReaction>
</comment>
<name>A0A2J7RL89_9NEOP</name>
<evidence type="ECO:0000313" key="16">
    <source>
        <dbReference type="Proteomes" id="UP000235965"/>
    </source>
</evidence>
<dbReference type="GO" id="GO:0005789">
    <property type="term" value="C:endoplasmic reticulum membrane"/>
    <property type="evidence" value="ECO:0007669"/>
    <property type="project" value="UniProtKB-SubCell"/>
</dbReference>
<dbReference type="EMBL" id="NEVH01002693">
    <property type="protein sequence ID" value="PNF41600.1"/>
    <property type="molecule type" value="Genomic_DNA"/>
</dbReference>
<dbReference type="STRING" id="105785.A0A2J7RL89"/>
<keyword evidence="8 14" id="KW-0812">Transmembrane</keyword>
<evidence type="ECO:0000256" key="6">
    <source>
        <dbReference type="ARBA" id="ARBA00022676"/>
    </source>
</evidence>
<dbReference type="PIRSF" id="PIRSF028810">
    <property type="entry name" value="Alpha1_2_glucosyltferase_Alg10"/>
    <property type="match status" value="1"/>
</dbReference>
<feature type="transmembrane region" description="Helical" evidence="14">
    <location>
        <begin position="175"/>
        <end position="202"/>
    </location>
</feature>
<comment type="caution">
    <text evidence="15">The sequence shown here is derived from an EMBL/GenBank/DDBJ whole genome shotgun (WGS) entry which is preliminary data.</text>
</comment>
<evidence type="ECO:0000256" key="12">
    <source>
        <dbReference type="ARBA" id="ARBA00044727"/>
    </source>
</evidence>
<dbReference type="FunCoup" id="A0A2J7RL89">
    <property type="interactions" value="1715"/>
</dbReference>
<protein>
    <recommendedName>
        <fullName evidence="5 14">Dol-P-Glc:Glc(2)Man(9)GlcNAc(2)-PP-Dol alpha-1,2-glucosyltransferase</fullName>
        <ecNumber evidence="4 14">2.4.1.256</ecNumber>
    </recommendedName>
</protein>
<evidence type="ECO:0000256" key="5">
    <source>
        <dbReference type="ARBA" id="ARBA00018512"/>
    </source>
</evidence>
<dbReference type="Proteomes" id="UP000235965">
    <property type="component" value="Unassembled WGS sequence"/>
</dbReference>
<accession>A0A2J7RL89</accession>
<dbReference type="Pfam" id="PF04922">
    <property type="entry name" value="DIE2_ALG10"/>
    <property type="match status" value="1"/>
</dbReference>
<evidence type="ECO:0000256" key="7">
    <source>
        <dbReference type="ARBA" id="ARBA00022679"/>
    </source>
</evidence>
<evidence type="ECO:0000256" key="2">
    <source>
        <dbReference type="ARBA" id="ARBA00004922"/>
    </source>
</evidence>
<reference evidence="15 16" key="1">
    <citation type="submission" date="2017-12" db="EMBL/GenBank/DDBJ databases">
        <title>Hemimetabolous genomes reveal molecular basis of termite eusociality.</title>
        <authorList>
            <person name="Harrison M.C."/>
            <person name="Jongepier E."/>
            <person name="Robertson H.M."/>
            <person name="Arning N."/>
            <person name="Bitard-Feildel T."/>
            <person name="Chao H."/>
            <person name="Childers C.P."/>
            <person name="Dinh H."/>
            <person name="Doddapaneni H."/>
            <person name="Dugan S."/>
            <person name="Gowin J."/>
            <person name="Greiner C."/>
            <person name="Han Y."/>
            <person name="Hu H."/>
            <person name="Hughes D.S.T."/>
            <person name="Huylmans A.-K."/>
            <person name="Kemena C."/>
            <person name="Kremer L.P.M."/>
            <person name="Lee S.L."/>
            <person name="Lopez-Ezquerra A."/>
            <person name="Mallet L."/>
            <person name="Monroy-Kuhn J.M."/>
            <person name="Moser A."/>
            <person name="Murali S.C."/>
            <person name="Muzny D.M."/>
            <person name="Otani S."/>
            <person name="Piulachs M.-D."/>
            <person name="Poelchau M."/>
            <person name="Qu J."/>
            <person name="Schaub F."/>
            <person name="Wada-Katsumata A."/>
            <person name="Worley K.C."/>
            <person name="Xie Q."/>
            <person name="Ylla G."/>
            <person name="Poulsen M."/>
            <person name="Gibbs R.A."/>
            <person name="Schal C."/>
            <person name="Richards S."/>
            <person name="Belles X."/>
            <person name="Korb J."/>
            <person name="Bornberg-Bauer E."/>
        </authorList>
    </citation>
    <scope>NUCLEOTIDE SEQUENCE [LARGE SCALE GENOMIC DNA]</scope>
    <source>
        <tissue evidence="15">Whole body</tissue>
    </source>
</reference>
<dbReference type="OrthoDB" id="4769at2759"/>
<dbReference type="InParanoid" id="A0A2J7RL89"/>
<keyword evidence="6 14" id="KW-0328">Glycosyltransferase</keyword>
<evidence type="ECO:0000256" key="8">
    <source>
        <dbReference type="ARBA" id="ARBA00022692"/>
    </source>
</evidence>
<dbReference type="PANTHER" id="PTHR12989:SF10">
    <property type="entry name" value="DOL-P-GLC:GLC(2)MAN(9)GLCNAC(2)-PP-DOL ALPHA-1,2-GLUCOSYLTRANSFERASE-RELATED"/>
    <property type="match status" value="1"/>
</dbReference>
<dbReference type="PANTHER" id="PTHR12989">
    <property type="entry name" value="ALPHA-1,2-GLUCOSYLTRANSFERASE ALG10"/>
    <property type="match status" value="1"/>
</dbReference>
<evidence type="ECO:0000256" key="3">
    <source>
        <dbReference type="ARBA" id="ARBA00010600"/>
    </source>
</evidence>
<dbReference type="GO" id="GO:0106073">
    <property type="term" value="F:dolichyl pyrophosphate Glc2Man9GlcNAc2 alpha-1,2-glucosyltransferase activity"/>
    <property type="evidence" value="ECO:0007669"/>
    <property type="project" value="UniProtKB-UniRule"/>
</dbReference>
<dbReference type="AlphaFoldDB" id="A0A2J7RL89"/>
<comment type="function">
    <text evidence="12">Dol-P-Glc:Glc(2)Man(9)GlcNAc(2)-PP-Dol alpha-1,2-glucosyltransferase that operates in the biosynthetic pathway of dolichol-linked oligosaccharides, the glycan precursors employed in protein asparagine (N)-glycosylation. The assembly of dolichol-linked oligosaccharides begins on the cytosolic side of the endoplasmic reticulum membrane and finishes in its lumen. The sequential addition of sugars to dolichol pyrophosphate produces dolichol-linked oligosaccharides containing fourteen sugars, including two GlcNAcs, nine mannoses and three glucoses. Once assembled, the oligosaccharide is transferred from the lipid to nascent proteins by oligosaccharyltransferases. In the lumen of the endoplasmic reticulum, adds the third and last glucose residue from dolichyl phosphate glucose (Dol-P-Glc) onto the lipid-linked oligosaccharide intermediate Glc(2)Man(9)GlcNAc(2)-PP-Dol to produce Glc(3)Man(9)GlcNAc(2)-PP-Dol.</text>
</comment>
<feature type="transmembrane region" description="Helical" evidence="14">
    <location>
        <begin position="255"/>
        <end position="275"/>
    </location>
</feature>
<evidence type="ECO:0000256" key="1">
    <source>
        <dbReference type="ARBA" id="ARBA00004477"/>
    </source>
</evidence>
<feature type="transmembrane region" description="Helical" evidence="14">
    <location>
        <begin position="328"/>
        <end position="350"/>
    </location>
</feature>
<proteinExistence type="inferred from homology"/>
<dbReference type="EC" id="2.4.1.256" evidence="4 14"/>
<feature type="transmembrane region" description="Helical" evidence="14">
    <location>
        <begin position="67"/>
        <end position="90"/>
    </location>
</feature>
<keyword evidence="10 14" id="KW-1133">Transmembrane helix</keyword>
<keyword evidence="9" id="KW-0256">Endoplasmic reticulum</keyword>
<evidence type="ECO:0000256" key="14">
    <source>
        <dbReference type="PIRNR" id="PIRNR028810"/>
    </source>
</evidence>
<evidence type="ECO:0000256" key="11">
    <source>
        <dbReference type="ARBA" id="ARBA00023136"/>
    </source>
</evidence>
<sequence length="476" mass="55154">MKGNLPTFLNASHAAPAAVYMLLALSTLCIFNMIYAVQPLPFLDEIFHIPQAEKYCRGLFREWDPKITTLPGLYLLSVGVLMPLSTVLRIDVCGTYALRMTNVFACFANFYIIHNIQKRLYPERRDLDSSLQDLLSAVNLTIFPVLYFFTFLYYTDVIATGLILLTYLLQLDGRTLLAPLTAFIAVVVRQTNIVWVAFIAFLSISHVLKLHVIQCNSRLSPKVVRSAKYLQVLLDTLLRTWNRGFTSRAQLANNILYSSAGFIVVGLCFLGFVLWNGGLVVGDRSAHQAVFNIPQIFYFSLFLVIFSSPYIVGCVKQVLVSVIKHWKLVLVLMIGCIIIIHFSTYVHPYLLADNRHYTFYVWKRLYESHFLMKYLLIPVYIFSAFSVNQLIKETDMTFQIGYFTFISLCLVPQKLLEFRYFIVPFLMLRLHICLKAWWQLIAEFILFFCINASTVYLFMTRTFYWSDSEEVQRFLW</sequence>
<evidence type="ECO:0000256" key="4">
    <source>
        <dbReference type="ARBA" id="ARBA00011967"/>
    </source>
</evidence>
<evidence type="ECO:0000313" key="15">
    <source>
        <dbReference type="EMBL" id="PNF41600.1"/>
    </source>
</evidence>
<dbReference type="GO" id="GO:0006488">
    <property type="term" value="P:dolichol-linked oligosaccharide biosynthetic process"/>
    <property type="evidence" value="ECO:0007669"/>
    <property type="project" value="UniProtKB-UniRule"/>
</dbReference>
<comment type="subcellular location">
    <subcellularLocation>
        <location evidence="1">Endoplasmic reticulum membrane</location>
        <topology evidence="1">Multi-pass membrane protein</topology>
    </subcellularLocation>
</comment>
<keyword evidence="11 14" id="KW-0472">Membrane</keyword>
<dbReference type="InterPro" id="IPR016900">
    <property type="entry name" value="Alg10"/>
</dbReference>
<feature type="transmembrane region" description="Helical" evidence="14">
    <location>
        <begin position="370"/>
        <end position="388"/>
    </location>
</feature>
<feature type="transmembrane region" description="Helical" evidence="14">
    <location>
        <begin position="436"/>
        <end position="458"/>
    </location>
</feature>